<comment type="caution">
    <text evidence="7">The sequence shown here is derived from an EMBL/GenBank/DDBJ whole genome shotgun (WGS) entry which is preliminary data.</text>
</comment>
<evidence type="ECO:0000259" key="6">
    <source>
        <dbReference type="PROSITE" id="PS50865"/>
    </source>
</evidence>
<dbReference type="SUPFAM" id="SSF144232">
    <property type="entry name" value="HIT/MYND zinc finger-like"/>
    <property type="match status" value="1"/>
</dbReference>
<evidence type="ECO:0000256" key="2">
    <source>
        <dbReference type="ARBA" id="ARBA00022771"/>
    </source>
</evidence>
<dbReference type="Gene3D" id="1.20.1280.50">
    <property type="match status" value="1"/>
</dbReference>
<name>A0ABN9TGA5_9DINO</name>
<protein>
    <recommendedName>
        <fullName evidence="6">MYND-type domain-containing protein</fullName>
    </recommendedName>
</protein>
<dbReference type="SUPFAM" id="SSF81383">
    <property type="entry name" value="F-box domain"/>
    <property type="match status" value="1"/>
</dbReference>
<feature type="region of interest" description="Disordered" evidence="5">
    <location>
        <begin position="292"/>
        <end position="311"/>
    </location>
</feature>
<dbReference type="PROSITE" id="PS01360">
    <property type="entry name" value="ZF_MYND_1"/>
    <property type="match status" value="1"/>
</dbReference>
<dbReference type="Gene3D" id="6.10.140.2220">
    <property type="match status" value="1"/>
</dbReference>
<evidence type="ECO:0000256" key="5">
    <source>
        <dbReference type="SAM" id="MobiDB-lite"/>
    </source>
</evidence>
<evidence type="ECO:0000313" key="7">
    <source>
        <dbReference type="EMBL" id="CAK0844826.1"/>
    </source>
</evidence>
<sequence>MPAIAFGGSRTLVRVLAQAWLRVIWLQSVWREMGLERLSLVCGHCGSDRTPGAPWFACAQCHAVGYCSRAHQRAALPCHRGACGLPAAAPARALHAGELEVSSKDPMSPQRLVGLAEARLPPAPARPARSVEALLGAAQEVQDLVLGGLRPASGDLHCCRAACRALARAVVAHAAYELSAPWWLLDGEQTGLLAGSLALCPPQSLLHTACVCRAWRRASQDRAAWRRVQLTYGWGLDAEMRCVLRAMRRLATRHGLESMPEAPHPVAPGSLVARETRSAPCSPLCSQSFDPQPRAGAPLGGSSSPSGIPPSSRALSVAGCSPLVLRRHRIGACSGASAKTCEPPLAELWLLQPDGDQRGADSVRASLCRLLIWQRPHLLKGAAVLEVDASVGLVGLAAARFGAPRSVTVGAAGDLEGRLLRLNGTLFGDGAAGRPMCPSRPRHPVMWSGSMRRPALRVPGRAGPVPVYVYAPLPVSAEGAEDLARRWQWDSGTGMRCARPELAAPRFDLVVHAGLGATEAPGTAARGVARGLLDLAAALLADGGVLLAAAAGAAPAALAALAAEAPGACFSVVWEEALCGGAVVALQRGRRPLRH</sequence>
<dbReference type="InterPro" id="IPR002893">
    <property type="entry name" value="Znf_MYND"/>
</dbReference>
<keyword evidence="3" id="KW-0862">Zinc</keyword>
<evidence type="ECO:0000256" key="4">
    <source>
        <dbReference type="PROSITE-ProRule" id="PRU00134"/>
    </source>
</evidence>
<feature type="domain" description="MYND-type" evidence="6">
    <location>
        <begin position="42"/>
        <end position="83"/>
    </location>
</feature>
<keyword evidence="1" id="KW-0479">Metal-binding</keyword>
<dbReference type="EMBL" id="CAUYUJ010014695">
    <property type="protein sequence ID" value="CAK0844826.1"/>
    <property type="molecule type" value="Genomic_DNA"/>
</dbReference>
<organism evidence="7 8">
    <name type="scientific">Prorocentrum cordatum</name>
    <dbReference type="NCBI Taxonomy" id="2364126"/>
    <lineage>
        <taxon>Eukaryota</taxon>
        <taxon>Sar</taxon>
        <taxon>Alveolata</taxon>
        <taxon>Dinophyceae</taxon>
        <taxon>Prorocentrales</taxon>
        <taxon>Prorocentraceae</taxon>
        <taxon>Prorocentrum</taxon>
    </lineage>
</organism>
<evidence type="ECO:0000313" key="8">
    <source>
        <dbReference type="Proteomes" id="UP001189429"/>
    </source>
</evidence>
<dbReference type="Proteomes" id="UP001189429">
    <property type="component" value="Unassembled WGS sequence"/>
</dbReference>
<evidence type="ECO:0000256" key="3">
    <source>
        <dbReference type="ARBA" id="ARBA00022833"/>
    </source>
</evidence>
<keyword evidence="8" id="KW-1185">Reference proteome</keyword>
<feature type="compositionally biased region" description="Low complexity" evidence="5">
    <location>
        <begin position="296"/>
        <end position="311"/>
    </location>
</feature>
<reference evidence="7" key="1">
    <citation type="submission" date="2023-10" db="EMBL/GenBank/DDBJ databases">
        <authorList>
            <person name="Chen Y."/>
            <person name="Shah S."/>
            <person name="Dougan E. K."/>
            <person name="Thang M."/>
            <person name="Chan C."/>
        </authorList>
    </citation>
    <scope>NUCLEOTIDE SEQUENCE [LARGE SCALE GENOMIC DNA]</scope>
</reference>
<accession>A0ABN9TGA5</accession>
<dbReference type="Pfam" id="PF01753">
    <property type="entry name" value="zf-MYND"/>
    <property type="match status" value="1"/>
</dbReference>
<dbReference type="InterPro" id="IPR036047">
    <property type="entry name" value="F-box-like_dom_sf"/>
</dbReference>
<evidence type="ECO:0000256" key="1">
    <source>
        <dbReference type="ARBA" id="ARBA00022723"/>
    </source>
</evidence>
<keyword evidence="2 4" id="KW-0863">Zinc-finger</keyword>
<proteinExistence type="predicted"/>
<gene>
    <name evidence="7" type="ORF">PCOR1329_LOCUS38815</name>
</gene>
<dbReference type="PROSITE" id="PS50865">
    <property type="entry name" value="ZF_MYND_2"/>
    <property type="match status" value="1"/>
</dbReference>